<name>A0AAJ6AL26_9MICC</name>
<protein>
    <submittedName>
        <fullName evidence="3">Recombinase family protein</fullName>
    </submittedName>
</protein>
<gene>
    <name evidence="3" type="ORF">QDX21_05375</name>
</gene>
<dbReference type="Proteomes" id="UP001224674">
    <property type="component" value="Chromosome"/>
</dbReference>
<reference evidence="3 4" key="1">
    <citation type="submission" date="2023-03" db="EMBL/GenBank/DDBJ databases">
        <title>Complete genome sequences of several Auritidibacter ignavus strains isolated from ear infections.</title>
        <authorList>
            <person name="Baehr T."/>
            <person name="Baumhoegger A.M."/>
        </authorList>
    </citation>
    <scope>NUCLEOTIDE SEQUENCE [LARGE SCALE GENOMIC DNA]</scope>
    <source>
        <strain evidence="3 4">BABAE-6</strain>
    </source>
</reference>
<proteinExistence type="predicted"/>
<dbReference type="EMBL" id="CP122566">
    <property type="protein sequence ID" value="WGH94219.1"/>
    <property type="molecule type" value="Genomic_DNA"/>
</dbReference>
<dbReference type="AlphaFoldDB" id="A0AAJ6AL26"/>
<sequence>MTSRVAAYMRISQDRTGDGWAIDTQLRKISDLATLRGWRVVAEYEDSSVSASKPRGAGTDWARMLKDANAGQFDIVVAVDIDRLLRSTKDLNTLIDHGLQVVTVDGEIDLATADGEFWATMLAGTRASRPGARRSGRSARTNAVVPRGCRCSRAGRRSATRRTGRRSRSRPRRVRT</sequence>
<dbReference type="CDD" id="cd00338">
    <property type="entry name" value="Ser_Recombinase"/>
    <property type="match status" value="1"/>
</dbReference>
<dbReference type="GO" id="GO:0003677">
    <property type="term" value="F:DNA binding"/>
    <property type="evidence" value="ECO:0007669"/>
    <property type="project" value="InterPro"/>
</dbReference>
<evidence type="ECO:0000259" key="2">
    <source>
        <dbReference type="SMART" id="SM00857"/>
    </source>
</evidence>
<dbReference type="SUPFAM" id="SSF53041">
    <property type="entry name" value="Resolvase-like"/>
    <property type="match status" value="1"/>
</dbReference>
<dbReference type="Gene3D" id="3.40.50.1390">
    <property type="entry name" value="Resolvase, N-terminal catalytic domain"/>
    <property type="match status" value="1"/>
</dbReference>
<dbReference type="PANTHER" id="PTHR30461">
    <property type="entry name" value="DNA-INVERTASE FROM LAMBDOID PROPHAGE"/>
    <property type="match status" value="1"/>
</dbReference>
<organism evidence="3 4">
    <name type="scientific">Auritidibacter ignavus</name>
    <dbReference type="NCBI Taxonomy" id="678932"/>
    <lineage>
        <taxon>Bacteria</taxon>
        <taxon>Bacillati</taxon>
        <taxon>Actinomycetota</taxon>
        <taxon>Actinomycetes</taxon>
        <taxon>Micrococcales</taxon>
        <taxon>Micrococcaceae</taxon>
        <taxon>Auritidibacter</taxon>
    </lineage>
</organism>
<dbReference type="PANTHER" id="PTHR30461:SF23">
    <property type="entry name" value="DNA RECOMBINASE-RELATED"/>
    <property type="match status" value="1"/>
</dbReference>
<keyword evidence="4" id="KW-1185">Reference proteome</keyword>
<dbReference type="Pfam" id="PF00239">
    <property type="entry name" value="Resolvase"/>
    <property type="match status" value="1"/>
</dbReference>
<dbReference type="InterPro" id="IPR006119">
    <property type="entry name" value="Resolv_N"/>
</dbReference>
<dbReference type="InterPro" id="IPR050639">
    <property type="entry name" value="SSR_resolvase"/>
</dbReference>
<dbReference type="GO" id="GO:0000150">
    <property type="term" value="F:DNA strand exchange activity"/>
    <property type="evidence" value="ECO:0007669"/>
    <property type="project" value="InterPro"/>
</dbReference>
<feature type="compositionally biased region" description="Low complexity" evidence="1">
    <location>
        <begin position="138"/>
        <end position="152"/>
    </location>
</feature>
<evidence type="ECO:0000313" key="4">
    <source>
        <dbReference type="Proteomes" id="UP001224674"/>
    </source>
</evidence>
<feature type="compositionally biased region" description="Basic residues" evidence="1">
    <location>
        <begin position="153"/>
        <end position="176"/>
    </location>
</feature>
<dbReference type="SMART" id="SM00857">
    <property type="entry name" value="Resolvase"/>
    <property type="match status" value="1"/>
</dbReference>
<feature type="domain" description="Resolvase/invertase-type recombinase catalytic" evidence="2">
    <location>
        <begin position="5"/>
        <end position="138"/>
    </location>
</feature>
<dbReference type="InterPro" id="IPR036162">
    <property type="entry name" value="Resolvase-like_N_sf"/>
</dbReference>
<feature type="region of interest" description="Disordered" evidence="1">
    <location>
        <begin position="128"/>
        <end position="176"/>
    </location>
</feature>
<evidence type="ECO:0000313" key="3">
    <source>
        <dbReference type="EMBL" id="WGH94219.1"/>
    </source>
</evidence>
<accession>A0AAJ6AL26</accession>
<evidence type="ECO:0000256" key="1">
    <source>
        <dbReference type="SAM" id="MobiDB-lite"/>
    </source>
</evidence>